<dbReference type="PANTHER" id="PTHR45138:SF9">
    <property type="entry name" value="DIGUANYLATE CYCLASE DGCM-RELATED"/>
    <property type="match status" value="1"/>
</dbReference>
<dbReference type="RefSeq" id="WP_165392572.1">
    <property type="nucleotide sequence ID" value="NZ_CP035945.1"/>
</dbReference>
<dbReference type="Pfam" id="PF00990">
    <property type="entry name" value="GGDEF"/>
    <property type="match status" value="1"/>
</dbReference>
<dbReference type="CDD" id="cd01949">
    <property type="entry name" value="GGDEF"/>
    <property type="match status" value="1"/>
</dbReference>
<evidence type="ECO:0000313" key="4">
    <source>
        <dbReference type="Proteomes" id="UP000289794"/>
    </source>
</evidence>
<dbReference type="PROSITE" id="PS50887">
    <property type="entry name" value="GGDEF"/>
    <property type="match status" value="1"/>
</dbReference>
<protein>
    <submittedName>
        <fullName evidence="3">Diguanylate cyclase YeaJ</fullName>
        <ecNumber evidence="3">2.7.7.65</ecNumber>
    </submittedName>
</protein>
<accession>A0A4P6M501</accession>
<dbReference type="InterPro" id="IPR000160">
    <property type="entry name" value="GGDEF_dom"/>
</dbReference>
<sequence length="396" mass="44918">MKKDKTAPGSFKKIYRVDLQVFLMTAIIVVISCGITFVVSYCLTYNGMIRALRSRANSIYEYADGRLDVETFRGLNSRADGTSYLYQEAKKTLENVRTATGVRYLYTAKEKEDGTFIYLVDGLPVKSKDFRYIGDAIEPECIPDMKIAMENQVVLPKKIKHTSWGNVFIAYFPMHDEDRVVGVLGIEFDASDQYRTFSNMQLAAPVIICVFCIITAVIAVMLFRRISNPAYQDMANTDLLTGLKNRNAFEVDIHNLETVKVKSGFAFVSVDLDGLKRINDTFGHAAGDKYIQAGCKILKSCLPKQATLYRTGGDEFTIILKEVPREHILEMIEKSCRRRRVDGLPADTEIQMSAGYAFYDEKTDASLEDTYKRADAQMYEQKKEKYRDKIFIGGIL</sequence>
<evidence type="ECO:0000259" key="2">
    <source>
        <dbReference type="PROSITE" id="PS50887"/>
    </source>
</evidence>
<dbReference type="GO" id="GO:0043709">
    <property type="term" value="P:cell adhesion involved in single-species biofilm formation"/>
    <property type="evidence" value="ECO:0007669"/>
    <property type="project" value="TreeGrafter"/>
</dbReference>
<dbReference type="AlphaFoldDB" id="A0A4P6M501"/>
<dbReference type="SUPFAM" id="SSF55073">
    <property type="entry name" value="Nucleotide cyclase"/>
    <property type="match status" value="1"/>
</dbReference>
<dbReference type="Proteomes" id="UP000289794">
    <property type="component" value="Chromosome"/>
</dbReference>
<evidence type="ECO:0000313" key="3">
    <source>
        <dbReference type="EMBL" id="QBE99602.1"/>
    </source>
</evidence>
<dbReference type="NCBIfam" id="TIGR00254">
    <property type="entry name" value="GGDEF"/>
    <property type="match status" value="1"/>
</dbReference>
<dbReference type="InterPro" id="IPR043128">
    <property type="entry name" value="Rev_trsase/Diguanyl_cyclase"/>
</dbReference>
<dbReference type="Gene3D" id="3.30.70.270">
    <property type="match status" value="1"/>
</dbReference>
<keyword evidence="3" id="KW-0548">Nucleotidyltransferase</keyword>
<reference evidence="3 4" key="1">
    <citation type="submission" date="2019-01" db="EMBL/GenBank/DDBJ databases">
        <title>PMF-metabolizing Aryl O-demethylase.</title>
        <authorList>
            <person name="Kim M."/>
        </authorList>
    </citation>
    <scope>NUCLEOTIDE SEQUENCE [LARGE SCALE GENOMIC DNA]</scope>
    <source>
        <strain evidence="3 4">PMF1</strain>
    </source>
</reference>
<dbReference type="InterPro" id="IPR050469">
    <property type="entry name" value="Diguanylate_Cyclase"/>
</dbReference>
<gene>
    <name evidence="3" type="primary">yeaJ</name>
    <name evidence="3" type="ORF">PMF13cell1_05179</name>
</gene>
<evidence type="ECO:0000256" key="1">
    <source>
        <dbReference type="SAM" id="Phobius"/>
    </source>
</evidence>
<dbReference type="PROSITE" id="PS51257">
    <property type="entry name" value="PROKAR_LIPOPROTEIN"/>
    <property type="match status" value="1"/>
</dbReference>
<dbReference type="EMBL" id="CP035945">
    <property type="protein sequence ID" value="QBE99602.1"/>
    <property type="molecule type" value="Genomic_DNA"/>
</dbReference>
<dbReference type="GO" id="GO:1902201">
    <property type="term" value="P:negative regulation of bacterial-type flagellum-dependent cell motility"/>
    <property type="evidence" value="ECO:0007669"/>
    <property type="project" value="TreeGrafter"/>
</dbReference>
<name>A0A4P6M501_9FIRM</name>
<feature type="transmembrane region" description="Helical" evidence="1">
    <location>
        <begin position="21"/>
        <end position="41"/>
    </location>
</feature>
<feature type="domain" description="GGDEF" evidence="2">
    <location>
        <begin position="263"/>
        <end position="395"/>
    </location>
</feature>
<keyword evidence="1" id="KW-1133">Transmembrane helix</keyword>
<dbReference type="GO" id="GO:0005886">
    <property type="term" value="C:plasma membrane"/>
    <property type="evidence" value="ECO:0007669"/>
    <property type="project" value="TreeGrafter"/>
</dbReference>
<dbReference type="PANTHER" id="PTHR45138">
    <property type="entry name" value="REGULATORY COMPONENTS OF SENSORY TRANSDUCTION SYSTEM"/>
    <property type="match status" value="1"/>
</dbReference>
<proteinExistence type="predicted"/>
<dbReference type="EC" id="2.7.7.65" evidence="3"/>
<dbReference type="SMART" id="SM00267">
    <property type="entry name" value="GGDEF"/>
    <property type="match status" value="1"/>
</dbReference>
<keyword evidence="1" id="KW-0472">Membrane</keyword>
<feature type="transmembrane region" description="Helical" evidence="1">
    <location>
        <begin position="202"/>
        <end position="223"/>
    </location>
</feature>
<keyword evidence="3" id="KW-0808">Transferase</keyword>
<dbReference type="GO" id="GO:0052621">
    <property type="term" value="F:diguanylate cyclase activity"/>
    <property type="evidence" value="ECO:0007669"/>
    <property type="project" value="UniProtKB-EC"/>
</dbReference>
<keyword evidence="1" id="KW-0812">Transmembrane</keyword>
<organism evidence="3 4">
    <name type="scientific">Blautia producta</name>
    <dbReference type="NCBI Taxonomy" id="33035"/>
    <lineage>
        <taxon>Bacteria</taxon>
        <taxon>Bacillati</taxon>
        <taxon>Bacillota</taxon>
        <taxon>Clostridia</taxon>
        <taxon>Lachnospirales</taxon>
        <taxon>Lachnospiraceae</taxon>
        <taxon>Blautia</taxon>
    </lineage>
</organism>
<dbReference type="KEGG" id="bpro:PMF13cell1_05179"/>
<dbReference type="InterPro" id="IPR029787">
    <property type="entry name" value="Nucleotide_cyclase"/>
</dbReference>